<sequence length="300" mass="32430">MTAGLSCYTANLERYLAGEFDSAAVLARSVRLAVRTTEDGLVFSHHAPALDRLPDGTRFEYAAIATADTEDVLRQEIRRHGRALVVADTARLPWSVAFGSAPAPHWLLVTGAEADRYPVEDAFEALLPQGTQRPYLGTVTRSVLMTAITGLPEWDAHQRVRNEMAFGARISLPGTTTGATLLRRVPGSGGERAPESGLVDEDTLVLPLLMSRLADAGPDAVRQLPDIWAAAGHRAFAHRWRALSGDTETELATAELWAALPRWVQMAVESAVRGRPRWGVARAAVDAILRADAPKTGRTA</sequence>
<proteinExistence type="predicted"/>
<gene>
    <name evidence="1" type="ORF">BS329_21045</name>
</gene>
<dbReference type="EMBL" id="MQUQ01000011">
    <property type="protein sequence ID" value="OLZ50106.1"/>
    <property type="molecule type" value="Genomic_DNA"/>
</dbReference>
<reference evidence="1 2" key="1">
    <citation type="submission" date="2016-01" db="EMBL/GenBank/DDBJ databases">
        <title>Amycolatopsis coloradensis genome sequencing and assembly.</title>
        <authorList>
            <person name="Mayilraj S."/>
        </authorList>
    </citation>
    <scope>NUCLEOTIDE SEQUENCE [LARGE SCALE GENOMIC DNA]</scope>
    <source>
        <strain evidence="1 2">DSM 44225</strain>
    </source>
</reference>
<dbReference type="STRING" id="76021.BS329_21045"/>
<dbReference type="OrthoDB" id="3603919at2"/>
<name>A0A1R0KR43_9PSEU</name>
<evidence type="ECO:0000313" key="1">
    <source>
        <dbReference type="EMBL" id="OLZ50106.1"/>
    </source>
</evidence>
<organism evidence="1 2">
    <name type="scientific">Amycolatopsis coloradensis</name>
    <dbReference type="NCBI Taxonomy" id="76021"/>
    <lineage>
        <taxon>Bacteria</taxon>
        <taxon>Bacillati</taxon>
        <taxon>Actinomycetota</taxon>
        <taxon>Actinomycetes</taxon>
        <taxon>Pseudonocardiales</taxon>
        <taxon>Pseudonocardiaceae</taxon>
        <taxon>Amycolatopsis</taxon>
    </lineage>
</organism>
<evidence type="ECO:0000313" key="2">
    <source>
        <dbReference type="Proteomes" id="UP000187486"/>
    </source>
</evidence>
<dbReference type="RefSeq" id="WP_076162962.1">
    <property type="nucleotide sequence ID" value="NZ_JBEZVB010000040.1"/>
</dbReference>
<keyword evidence="2" id="KW-1185">Reference proteome</keyword>
<dbReference type="Proteomes" id="UP000187486">
    <property type="component" value="Unassembled WGS sequence"/>
</dbReference>
<dbReference type="AlphaFoldDB" id="A0A1R0KR43"/>
<protein>
    <submittedName>
        <fullName evidence="1">Uncharacterized protein</fullName>
    </submittedName>
</protein>
<accession>A0A1R0KR43</accession>
<comment type="caution">
    <text evidence="1">The sequence shown here is derived from an EMBL/GenBank/DDBJ whole genome shotgun (WGS) entry which is preliminary data.</text>
</comment>